<reference evidence="4" key="1">
    <citation type="submission" date="2013-04" db="EMBL/GenBank/DDBJ databases">
        <authorList>
            <person name="Qu J."/>
            <person name="Murali S.C."/>
            <person name="Bandaranaike D."/>
            <person name="Bellair M."/>
            <person name="Blankenburg K."/>
            <person name="Chao H."/>
            <person name="Dinh H."/>
            <person name="Doddapaneni H."/>
            <person name="Downs B."/>
            <person name="Dugan-Rocha S."/>
            <person name="Elkadiri S."/>
            <person name="Gnanaolivu R.D."/>
            <person name="Hernandez B."/>
            <person name="Javaid M."/>
            <person name="Jayaseelan J.C."/>
            <person name="Lee S."/>
            <person name="Li M."/>
            <person name="Ming W."/>
            <person name="Munidasa M."/>
            <person name="Muniz J."/>
            <person name="Nguyen L."/>
            <person name="Ongeri F."/>
            <person name="Osuji N."/>
            <person name="Pu L.-L."/>
            <person name="Puazo M."/>
            <person name="Qu C."/>
            <person name="Quiroz J."/>
            <person name="Raj R."/>
            <person name="Weissenberger G."/>
            <person name="Xin Y."/>
            <person name="Zou X."/>
            <person name="Han Y."/>
            <person name="Richards S."/>
            <person name="Worley K."/>
            <person name="Muzny D."/>
            <person name="Gibbs R."/>
        </authorList>
    </citation>
    <scope>NUCLEOTIDE SEQUENCE</scope>
    <source>
        <strain evidence="4">Sampled in the wild</strain>
    </source>
</reference>
<sequence>MRAEMSPTCSCVCKPCPTNMRLCPTSEICIKEELWCNGIEDCPDDEINCTELTTPTVSTTPSTECFIPLCPPGFKPILSTIGLEFEESHSGTKGVKGRKGFRERLKAAKGRKNKITSVCPIYKCVPALTTTPKSCPTPECPDGYDVQMLEFPSGISAESCLPFKCVLHPPEKEVCNVKGRSFDTFDGINYNYDICHHILTTDSINGKWSIEVHKNCSSCPFYLIIKQDSHIIILDRDILVKYGLFSYTGDMANKIGYITNQFEVSKVGDILHFKSIHYGFWVNWDGKANARIVVSSKLLNTVSGLCGYYSNDKNDDRQMPDGAIARTNKEFGDSWAIEGYETCEPKVCEVELQNKAWKICELAKKGPFKMCNMVIDIDKFISQCVETTCACLEEKKNNALKEDVVLEPNWENECRCDALLSFATQCKEIEPSFDLSEWRTIHSCPALCPPGEVYKDCYTRECEPSCRTLMMEHACPVVNDTCFSGCFCADGLIRNCDCFGDPHYLTFDRSDYTFNGRCTYVAARDIKPGGNHDFQVLAKNGECIEKTKASCTHAITILFGEHFIHLKRVEEDG</sequence>
<dbReference type="SUPFAM" id="SSF57424">
    <property type="entry name" value="LDL receptor-like module"/>
    <property type="match status" value="1"/>
</dbReference>
<organism evidence="4 5">
    <name type="scientific">Ladona fulva</name>
    <name type="common">Scarce chaser dragonfly</name>
    <name type="synonym">Libellula fulva</name>
    <dbReference type="NCBI Taxonomy" id="123851"/>
    <lineage>
        <taxon>Eukaryota</taxon>
        <taxon>Metazoa</taxon>
        <taxon>Ecdysozoa</taxon>
        <taxon>Arthropoda</taxon>
        <taxon>Hexapoda</taxon>
        <taxon>Insecta</taxon>
        <taxon>Pterygota</taxon>
        <taxon>Palaeoptera</taxon>
        <taxon>Odonata</taxon>
        <taxon>Epiprocta</taxon>
        <taxon>Anisoptera</taxon>
        <taxon>Libelluloidea</taxon>
        <taxon>Libellulidae</taxon>
        <taxon>Ladona</taxon>
    </lineage>
</organism>
<evidence type="ECO:0000313" key="4">
    <source>
        <dbReference type="EMBL" id="KAG8238940.1"/>
    </source>
</evidence>
<dbReference type="CDD" id="cd19941">
    <property type="entry name" value="TIL"/>
    <property type="match status" value="1"/>
</dbReference>
<dbReference type="Pfam" id="PF08742">
    <property type="entry name" value="C8"/>
    <property type="match status" value="1"/>
</dbReference>
<proteinExistence type="predicted"/>
<dbReference type="Pfam" id="PF00094">
    <property type="entry name" value="VWD"/>
    <property type="match status" value="2"/>
</dbReference>
<keyword evidence="2" id="KW-0325">Glycoprotein</keyword>
<dbReference type="InterPro" id="IPR036084">
    <property type="entry name" value="Ser_inhib-like_sf"/>
</dbReference>
<feature type="non-terminal residue" evidence="4">
    <location>
        <position position="1"/>
    </location>
</feature>
<dbReference type="InterPro" id="IPR001846">
    <property type="entry name" value="VWF_type-D"/>
</dbReference>
<dbReference type="EMBL" id="KZ309469">
    <property type="protein sequence ID" value="KAG8238940.1"/>
    <property type="molecule type" value="Genomic_DNA"/>
</dbReference>
<dbReference type="OrthoDB" id="6262482at2759"/>
<keyword evidence="5" id="KW-1185">Reference proteome</keyword>
<feature type="domain" description="VWFD" evidence="3">
    <location>
        <begin position="173"/>
        <end position="344"/>
    </location>
</feature>
<dbReference type="InterPro" id="IPR036055">
    <property type="entry name" value="LDL_receptor-like_sf"/>
</dbReference>
<evidence type="ECO:0000313" key="5">
    <source>
        <dbReference type="Proteomes" id="UP000792457"/>
    </source>
</evidence>
<dbReference type="InterPro" id="IPR002172">
    <property type="entry name" value="LDrepeatLR_classA_rpt"/>
</dbReference>
<gene>
    <name evidence="4" type="ORF">J437_LFUL000778</name>
</gene>
<dbReference type="Proteomes" id="UP000792457">
    <property type="component" value="Unassembled WGS sequence"/>
</dbReference>
<dbReference type="AlphaFoldDB" id="A0A8K0P7I7"/>
<evidence type="ECO:0000256" key="1">
    <source>
        <dbReference type="ARBA" id="ARBA00023157"/>
    </source>
</evidence>
<dbReference type="Gene3D" id="2.10.25.10">
    <property type="entry name" value="Laminin"/>
    <property type="match status" value="1"/>
</dbReference>
<dbReference type="CDD" id="cd00112">
    <property type="entry name" value="LDLa"/>
    <property type="match status" value="1"/>
</dbReference>
<dbReference type="SMART" id="SM00192">
    <property type="entry name" value="LDLa"/>
    <property type="match status" value="1"/>
</dbReference>
<protein>
    <recommendedName>
        <fullName evidence="3">VWFD domain-containing protein</fullName>
    </recommendedName>
</protein>
<keyword evidence="1" id="KW-1015">Disulfide bond</keyword>
<dbReference type="InterPro" id="IPR014853">
    <property type="entry name" value="VWF/SSPO/ZAN-like_Cys-rich_dom"/>
</dbReference>
<dbReference type="PANTHER" id="PTHR11339:SF402">
    <property type="entry name" value="VWFD DOMAIN-CONTAINING PROTEIN"/>
    <property type="match status" value="1"/>
</dbReference>
<comment type="caution">
    <text evidence="4">The sequence shown here is derived from an EMBL/GenBank/DDBJ whole genome shotgun (WGS) entry which is preliminary data.</text>
</comment>
<dbReference type="SUPFAM" id="SSF57567">
    <property type="entry name" value="Serine protease inhibitors"/>
    <property type="match status" value="1"/>
</dbReference>
<dbReference type="InterPro" id="IPR050780">
    <property type="entry name" value="Mucin_vWF_Thrombospondin_sf"/>
</dbReference>
<feature type="domain" description="VWFD" evidence="3">
    <location>
        <begin position="494"/>
        <end position="573"/>
    </location>
</feature>
<evidence type="ECO:0000259" key="3">
    <source>
        <dbReference type="PROSITE" id="PS51233"/>
    </source>
</evidence>
<name>A0A8K0P7I7_LADFU</name>
<reference evidence="4" key="2">
    <citation type="submission" date="2017-10" db="EMBL/GenBank/DDBJ databases">
        <title>Ladona fulva Genome sequencing and assembly.</title>
        <authorList>
            <person name="Murali S."/>
            <person name="Richards S."/>
            <person name="Bandaranaike D."/>
            <person name="Bellair M."/>
            <person name="Blankenburg K."/>
            <person name="Chao H."/>
            <person name="Dinh H."/>
            <person name="Doddapaneni H."/>
            <person name="Dugan-Rocha S."/>
            <person name="Elkadiri S."/>
            <person name="Gnanaolivu R."/>
            <person name="Hernandez B."/>
            <person name="Skinner E."/>
            <person name="Javaid M."/>
            <person name="Lee S."/>
            <person name="Li M."/>
            <person name="Ming W."/>
            <person name="Munidasa M."/>
            <person name="Muniz J."/>
            <person name="Nguyen L."/>
            <person name="Hughes D."/>
            <person name="Osuji N."/>
            <person name="Pu L.-L."/>
            <person name="Puazo M."/>
            <person name="Qu C."/>
            <person name="Quiroz J."/>
            <person name="Raj R."/>
            <person name="Weissenberger G."/>
            <person name="Xin Y."/>
            <person name="Zou X."/>
            <person name="Han Y."/>
            <person name="Worley K."/>
            <person name="Muzny D."/>
            <person name="Gibbs R."/>
        </authorList>
    </citation>
    <scope>NUCLEOTIDE SEQUENCE</scope>
    <source>
        <strain evidence="4">Sampled in the wild</strain>
    </source>
</reference>
<dbReference type="PROSITE" id="PS51233">
    <property type="entry name" value="VWFD"/>
    <property type="match status" value="2"/>
</dbReference>
<dbReference type="PANTHER" id="PTHR11339">
    <property type="entry name" value="EXTRACELLULAR MATRIX GLYCOPROTEIN RELATED"/>
    <property type="match status" value="1"/>
</dbReference>
<accession>A0A8K0P7I7</accession>
<dbReference type="SMART" id="SM00216">
    <property type="entry name" value="VWD"/>
    <property type="match status" value="1"/>
</dbReference>
<evidence type="ECO:0000256" key="2">
    <source>
        <dbReference type="ARBA" id="ARBA00023180"/>
    </source>
</evidence>